<name>A0A381Z8N6_9ZZZZ</name>
<dbReference type="Gene3D" id="3.40.800.20">
    <property type="entry name" value="Histone deacetylase domain"/>
    <property type="match status" value="1"/>
</dbReference>
<evidence type="ECO:0000313" key="2">
    <source>
        <dbReference type="EMBL" id="SVA85549.1"/>
    </source>
</evidence>
<dbReference type="PRINTS" id="PR01270">
    <property type="entry name" value="HDASUPER"/>
</dbReference>
<dbReference type="GO" id="GO:0004407">
    <property type="term" value="F:histone deacetylase activity"/>
    <property type="evidence" value="ECO:0007669"/>
    <property type="project" value="TreeGrafter"/>
</dbReference>
<dbReference type="PANTHER" id="PTHR10625:SF10">
    <property type="entry name" value="HISTONE DEACETYLASE HDAC1"/>
    <property type="match status" value="1"/>
</dbReference>
<protein>
    <recommendedName>
        <fullName evidence="1">Histone deacetylase domain-containing protein</fullName>
    </recommendedName>
</protein>
<dbReference type="GO" id="GO:0040029">
    <property type="term" value="P:epigenetic regulation of gene expression"/>
    <property type="evidence" value="ECO:0007669"/>
    <property type="project" value="TreeGrafter"/>
</dbReference>
<dbReference type="Pfam" id="PF00850">
    <property type="entry name" value="Hist_deacetyl"/>
    <property type="match status" value="1"/>
</dbReference>
<dbReference type="PANTHER" id="PTHR10625">
    <property type="entry name" value="HISTONE DEACETYLASE HDAC1-RELATED"/>
    <property type="match status" value="1"/>
</dbReference>
<gene>
    <name evidence="2" type="ORF">METZ01_LOCUS138403</name>
</gene>
<dbReference type="InterPro" id="IPR000286">
    <property type="entry name" value="HDACs"/>
</dbReference>
<evidence type="ECO:0000259" key="1">
    <source>
        <dbReference type="Pfam" id="PF00850"/>
    </source>
</evidence>
<dbReference type="InterPro" id="IPR023801">
    <property type="entry name" value="His_deacetylse_dom"/>
</dbReference>
<dbReference type="InterPro" id="IPR037138">
    <property type="entry name" value="His_deacetylse_dom_sf"/>
</dbReference>
<proteinExistence type="predicted"/>
<dbReference type="InterPro" id="IPR023696">
    <property type="entry name" value="Ureohydrolase_dom_sf"/>
</dbReference>
<accession>A0A381Z8N6</accession>
<organism evidence="2">
    <name type="scientific">marine metagenome</name>
    <dbReference type="NCBI Taxonomy" id="408172"/>
    <lineage>
        <taxon>unclassified sequences</taxon>
        <taxon>metagenomes</taxon>
        <taxon>ecological metagenomes</taxon>
    </lineage>
</organism>
<reference evidence="2" key="1">
    <citation type="submission" date="2018-05" db="EMBL/GenBank/DDBJ databases">
        <authorList>
            <person name="Lanie J.A."/>
            <person name="Ng W.-L."/>
            <person name="Kazmierczak K.M."/>
            <person name="Andrzejewski T.M."/>
            <person name="Davidsen T.M."/>
            <person name="Wayne K.J."/>
            <person name="Tettelin H."/>
            <person name="Glass J.I."/>
            <person name="Rusch D."/>
            <person name="Podicherti R."/>
            <person name="Tsui H.-C.T."/>
            <person name="Winkler M.E."/>
        </authorList>
    </citation>
    <scope>NUCLEOTIDE SEQUENCE</scope>
</reference>
<sequence length="312" mass="34124">MVVKDDNIASYGFGDDHPFGPDRHGAFHRYLTDSGISSLVHLAASGYIAVRADIERFHTNEYIDRVIAHCQLGKGFLDNGDTPAIQGLYESSLAVVGASLFVTEEIISGRFKKAFVPIAGLHHARRNSAGGFCVFNDIGVVIETLRKIHGVNRIAYIDIDAHHGDGVYYSYEKDPNLIFVDVHQDGRFLFPGTGFVEEIGIGPAKGTKKNISLKPGDGDVEFQENWSHIQTFLDDSEPEFFILQCGADSLLGDPITNLALSEKSHYLAAQSLTVLAEKHAKGRIIALGGGGYNRDNIGRAWTQVVKAFVDHP</sequence>
<dbReference type="SUPFAM" id="SSF52768">
    <property type="entry name" value="Arginase/deacetylase"/>
    <property type="match status" value="1"/>
</dbReference>
<feature type="domain" description="Histone deacetylase" evidence="1">
    <location>
        <begin position="17"/>
        <end position="307"/>
    </location>
</feature>
<dbReference type="EMBL" id="UINC01020352">
    <property type="protein sequence ID" value="SVA85549.1"/>
    <property type="molecule type" value="Genomic_DNA"/>
</dbReference>
<dbReference type="AlphaFoldDB" id="A0A381Z8N6"/>